<keyword evidence="1" id="KW-0805">Transcription regulation</keyword>
<dbReference type="PANTHER" id="PTHR43537:SF24">
    <property type="entry name" value="GLUCONATE OPERON TRANSCRIPTIONAL REPRESSOR"/>
    <property type="match status" value="1"/>
</dbReference>
<dbReference type="InterPro" id="IPR036390">
    <property type="entry name" value="WH_DNA-bd_sf"/>
</dbReference>
<dbReference type="SMART" id="SM00895">
    <property type="entry name" value="FCD"/>
    <property type="match status" value="1"/>
</dbReference>
<evidence type="ECO:0000313" key="6">
    <source>
        <dbReference type="Proteomes" id="UP000269692"/>
    </source>
</evidence>
<dbReference type="Proteomes" id="UP000269692">
    <property type="component" value="Unassembled WGS sequence"/>
</dbReference>
<protein>
    <submittedName>
        <fullName evidence="5">GntR family transcriptional regulator</fullName>
    </submittedName>
</protein>
<dbReference type="EMBL" id="RCTF01000008">
    <property type="protein sequence ID" value="RLP78365.1"/>
    <property type="molecule type" value="Genomic_DNA"/>
</dbReference>
<dbReference type="CDD" id="cd07377">
    <property type="entry name" value="WHTH_GntR"/>
    <property type="match status" value="1"/>
</dbReference>
<dbReference type="PROSITE" id="PS50949">
    <property type="entry name" value="HTH_GNTR"/>
    <property type="match status" value="1"/>
</dbReference>
<dbReference type="Pfam" id="PF07729">
    <property type="entry name" value="FCD"/>
    <property type="match status" value="1"/>
</dbReference>
<dbReference type="RefSeq" id="WP_121623418.1">
    <property type="nucleotide sequence ID" value="NZ_JACIIW010000001.1"/>
</dbReference>
<name>A0A3L7AEE7_9HYPH</name>
<dbReference type="Pfam" id="PF00392">
    <property type="entry name" value="GntR"/>
    <property type="match status" value="1"/>
</dbReference>
<evidence type="ECO:0000313" key="5">
    <source>
        <dbReference type="EMBL" id="RLP78365.1"/>
    </source>
</evidence>
<dbReference type="InterPro" id="IPR000524">
    <property type="entry name" value="Tscrpt_reg_HTH_GntR"/>
</dbReference>
<dbReference type="GO" id="GO:0003700">
    <property type="term" value="F:DNA-binding transcription factor activity"/>
    <property type="evidence" value="ECO:0007669"/>
    <property type="project" value="InterPro"/>
</dbReference>
<dbReference type="SUPFAM" id="SSF48008">
    <property type="entry name" value="GntR ligand-binding domain-like"/>
    <property type="match status" value="1"/>
</dbReference>
<dbReference type="InterPro" id="IPR008920">
    <property type="entry name" value="TF_FadR/GntR_C"/>
</dbReference>
<feature type="domain" description="HTH gntR-type" evidence="4">
    <location>
        <begin position="16"/>
        <end position="82"/>
    </location>
</feature>
<dbReference type="PRINTS" id="PR00035">
    <property type="entry name" value="HTHGNTR"/>
</dbReference>
<dbReference type="GO" id="GO:0003677">
    <property type="term" value="F:DNA binding"/>
    <property type="evidence" value="ECO:0007669"/>
    <property type="project" value="UniProtKB-KW"/>
</dbReference>
<dbReference type="SUPFAM" id="SSF46785">
    <property type="entry name" value="Winged helix' DNA-binding domain"/>
    <property type="match status" value="1"/>
</dbReference>
<evidence type="ECO:0000256" key="2">
    <source>
        <dbReference type="ARBA" id="ARBA00023125"/>
    </source>
</evidence>
<dbReference type="Gene3D" id="1.20.120.530">
    <property type="entry name" value="GntR ligand-binding domain-like"/>
    <property type="match status" value="1"/>
</dbReference>
<dbReference type="InterPro" id="IPR036388">
    <property type="entry name" value="WH-like_DNA-bd_sf"/>
</dbReference>
<keyword evidence="3" id="KW-0804">Transcription</keyword>
<dbReference type="Gene3D" id="1.10.10.10">
    <property type="entry name" value="Winged helix-like DNA-binding domain superfamily/Winged helix DNA-binding domain"/>
    <property type="match status" value="1"/>
</dbReference>
<dbReference type="AlphaFoldDB" id="A0A3L7AEE7"/>
<keyword evidence="6" id="KW-1185">Reference proteome</keyword>
<evidence type="ECO:0000259" key="4">
    <source>
        <dbReference type="PROSITE" id="PS50949"/>
    </source>
</evidence>
<accession>A0A3L7AEE7</accession>
<gene>
    <name evidence="5" type="ORF">D9R14_11180</name>
</gene>
<dbReference type="OrthoDB" id="7846328at2"/>
<dbReference type="PANTHER" id="PTHR43537">
    <property type="entry name" value="TRANSCRIPTIONAL REGULATOR, GNTR FAMILY"/>
    <property type="match status" value="1"/>
</dbReference>
<organism evidence="5 6">
    <name type="scientific">Xanthobacter tagetidis</name>
    <dbReference type="NCBI Taxonomy" id="60216"/>
    <lineage>
        <taxon>Bacteria</taxon>
        <taxon>Pseudomonadati</taxon>
        <taxon>Pseudomonadota</taxon>
        <taxon>Alphaproteobacteria</taxon>
        <taxon>Hyphomicrobiales</taxon>
        <taxon>Xanthobacteraceae</taxon>
        <taxon>Xanthobacter</taxon>
    </lineage>
</organism>
<proteinExistence type="predicted"/>
<evidence type="ECO:0000256" key="3">
    <source>
        <dbReference type="ARBA" id="ARBA00023163"/>
    </source>
</evidence>
<keyword evidence="2" id="KW-0238">DNA-binding</keyword>
<evidence type="ECO:0000256" key="1">
    <source>
        <dbReference type="ARBA" id="ARBA00023015"/>
    </source>
</evidence>
<sequence length="233" mass="24859">MNKPLHGLGPVRQEAAPLRRKITSALRRAIETGALAPGSRLVEKDLCAELDVSRTSLRESLRELEAEGLVTNGSKGLVVTAISPQEARNIYAVRGVLEGLLVEQFARQADGDAMARLDVAVADLASAYEEAVIERIIAAKAELYEVLCAGADNFIVLELLSRLNTRINRLRFASLSQPLRAKASIAEIHALADALKRRDAAEARRIALGHIDAAAAAALGAVPKNTASEEGTP</sequence>
<dbReference type="SMART" id="SM00345">
    <property type="entry name" value="HTH_GNTR"/>
    <property type="match status" value="1"/>
</dbReference>
<comment type="caution">
    <text evidence="5">The sequence shown here is derived from an EMBL/GenBank/DDBJ whole genome shotgun (WGS) entry which is preliminary data.</text>
</comment>
<reference evidence="5 6" key="1">
    <citation type="submission" date="2018-10" db="EMBL/GenBank/DDBJ databases">
        <title>Xanthobacter tagetidis genome sequencing and assembly.</title>
        <authorList>
            <person name="Maclea K.S."/>
            <person name="Goen A.E."/>
            <person name="Fatima S.A."/>
        </authorList>
    </citation>
    <scope>NUCLEOTIDE SEQUENCE [LARGE SCALE GENOMIC DNA]</scope>
    <source>
        <strain evidence="5 6">ATCC 700314</strain>
    </source>
</reference>
<dbReference type="InterPro" id="IPR011711">
    <property type="entry name" value="GntR_C"/>
</dbReference>